<feature type="transmembrane region" description="Helical" evidence="7">
    <location>
        <begin position="48"/>
        <end position="66"/>
    </location>
</feature>
<protein>
    <submittedName>
        <fullName evidence="8">Oligosaccharide flippase family protein</fullName>
    </submittedName>
</protein>
<comment type="caution">
    <text evidence="8">The sequence shown here is derived from an EMBL/GenBank/DDBJ whole genome shotgun (WGS) entry which is preliminary data.</text>
</comment>
<feature type="transmembrane region" description="Helical" evidence="7">
    <location>
        <begin position="20"/>
        <end position="42"/>
    </location>
</feature>
<feature type="transmembrane region" description="Helical" evidence="7">
    <location>
        <begin position="449"/>
        <end position="466"/>
    </location>
</feature>
<keyword evidence="6 7" id="KW-0472">Membrane</keyword>
<dbReference type="PANTHER" id="PTHR30250:SF10">
    <property type="entry name" value="LIPOPOLYSACCHARIDE BIOSYNTHESIS PROTEIN WZXC"/>
    <property type="match status" value="1"/>
</dbReference>
<feature type="transmembrane region" description="Helical" evidence="7">
    <location>
        <begin position="362"/>
        <end position="384"/>
    </location>
</feature>
<reference evidence="8 9" key="1">
    <citation type="submission" date="2022-07" db="EMBL/GenBank/DDBJ databases">
        <title>Methylomonas rivi sp. nov., Methylomonas rosea sp. nov., Methylomonas aureus sp. nov. and Methylomonas subterranea sp. nov., four novel methanotrophs isolated from a freshwater creek and the deep terrestrial subsurface.</title>
        <authorList>
            <person name="Abin C."/>
            <person name="Sankaranarayanan K."/>
            <person name="Garner C."/>
            <person name="Sindelar R."/>
            <person name="Kotary K."/>
            <person name="Garner R."/>
            <person name="Barclay S."/>
            <person name="Lawson P."/>
            <person name="Krumholz L."/>
        </authorList>
    </citation>
    <scope>NUCLEOTIDE SEQUENCE [LARGE SCALE GENOMIC DNA]</scope>
    <source>
        <strain evidence="8 9">SURF-2</strain>
    </source>
</reference>
<comment type="similarity">
    <text evidence="2">Belongs to the polysaccharide synthase family.</text>
</comment>
<accession>A0ABT1TKC8</accession>
<evidence type="ECO:0000256" key="7">
    <source>
        <dbReference type="SAM" id="Phobius"/>
    </source>
</evidence>
<feature type="transmembrane region" description="Helical" evidence="7">
    <location>
        <begin position="87"/>
        <end position="106"/>
    </location>
</feature>
<evidence type="ECO:0000256" key="6">
    <source>
        <dbReference type="ARBA" id="ARBA00023136"/>
    </source>
</evidence>
<feature type="transmembrane region" description="Helical" evidence="7">
    <location>
        <begin position="329"/>
        <end position="350"/>
    </location>
</feature>
<feature type="transmembrane region" description="Helical" evidence="7">
    <location>
        <begin position="176"/>
        <end position="198"/>
    </location>
</feature>
<keyword evidence="5 7" id="KW-1133">Transmembrane helix</keyword>
<dbReference type="Proteomes" id="UP001524499">
    <property type="component" value="Unassembled WGS sequence"/>
</dbReference>
<evidence type="ECO:0000256" key="4">
    <source>
        <dbReference type="ARBA" id="ARBA00022692"/>
    </source>
</evidence>
<dbReference type="EMBL" id="JANIBJ010000041">
    <property type="protein sequence ID" value="MCQ8105927.1"/>
    <property type="molecule type" value="Genomic_DNA"/>
</dbReference>
<organism evidence="8 9">
    <name type="scientific">Methylomonas subterranea</name>
    <dbReference type="NCBI Taxonomy" id="2952225"/>
    <lineage>
        <taxon>Bacteria</taxon>
        <taxon>Pseudomonadati</taxon>
        <taxon>Pseudomonadota</taxon>
        <taxon>Gammaproteobacteria</taxon>
        <taxon>Methylococcales</taxon>
        <taxon>Methylococcaceae</taxon>
        <taxon>Methylomonas</taxon>
    </lineage>
</organism>
<evidence type="ECO:0000256" key="1">
    <source>
        <dbReference type="ARBA" id="ARBA00004651"/>
    </source>
</evidence>
<name>A0ABT1TKC8_9GAMM</name>
<gene>
    <name evidence="8" type="ORF">NP590_17600</name>
</gene>
<evidence type="ECO:0000313" key="8">
    <source>
        <dbReference type="EMBL" id="MCQ8105927.1"/>
    </source>
</evidence>
<sequence>MNVFYGGSLKNKSIASSTLYFTGASILARVGGFVAQIVLGWILVKEEYGLFAITLSIASIFSCMRNGGTDQIIIQRGSEYTTLAPRIATFSIIFNVFICVLFLALSENISEYYGEPKLTLLLIVLAFGYLFATPGPILIAKLSIQKDFREISISNLITILSKHVLTIVLALLNFGIFSLLIPLAMQPLIGAVSAYFFVKSWPSFTGIRNVRMGNILRDSIWVIASNFAYQLSNNVQYFILGSYFSSSVIGVYFFAVQIINSPIALINGTVKSVVFPSLSGLLDDSLKYKNAVIKSIIVSYSIGALIGILGYLILPVLTDIIWKGKWNESIVFVRILCLIIPSGILINSLYEILASAGFWKDRFYLLALSIVVEMCSIWMVIDYLDMPRVALNMFLFRNIFLVLVCFYAIEKVCGTFSYIDIGMLFIPFSLVSGIMLYFDVFSIDLINSYAFYSLIFLAVCFYFLLLNRHMHIGKNLTTRLVKNA</sequence>
<feature type="transmembrane region" description="Helical" evidence="7">
    <location>
        <begin position="118"/>
        <end position="139"/>
    </location>
</feature>
<keyword evidence="9" id="KW-1185">Reference proteome</keyword>
<feature type="transmembrane region" description="Helical" evidence="7">
    <location>
        <begin position="235"/>
        <end position="255"/>
    </location>
</feature>
<feature type="transmembrane region" description="Helical" evidence="7">
    <location>
        <begin position="421"/>
        <end position="443"/>
    </location>
</feature>
<dbReference type="PANTHER" id="PTHR30250">
    <property type="entry name" value="PST FAMILY PREDICTED COLANIC ACID TRANSPORTER"/>
    <property type="match status" value="1"/>
</dbReference>
<evidence type="ECO:0000256" key="3">
    <source>
        <dbReference type="ARBA" id="ARBA00022475"/>
    </source>
</evidence>
<dbReference type="RefSeq" id="WP_256603961.1">
    <property type="nucleotide sequence ID" value="NZ_JANIBJ010000041.1"/>
</dbReference>
<keyword evidence="4 7" id="KW-0812">Transmembrane</keyword>
<comment type="subcellular location">
    <subcellularLocation>
        <location evidence="1">Cell membrane</location>
        <topology evidence="1">Multi-pass membrane protein</topology>
    </subcellularLocation>
</comment>
<keyword evidence="3" id="KW-1003">Cell membrane</keyword>
<dbReference type="Pfam" id="PF13440">
    <property type="entry name" value="Polysacc_synt_3"/>
    <property type="match status" value="1"/>
</dbReference>
<proteinExistence type="inferred from homology"/>
<evidence type="ECO:0000256" key="2">
    <source>
        <dbReference type="ARBA" id="ARBA00007430"/>
    </source>
</evidence>
<evidence type="ECO:0000256" key="5">
    <source>
        <dbReference type="ARBA" id="ARBA00022989"/>
    </source>
</evidence>
<feature type="transmembrane region" description="Helical" evidence="7">
    <location>
        <begin position="297"/>
        <end position="317"/>
    </location>
</feature>
<feature type="transmembrane region" description="Helical" evidence="7">
    <location>
        <begin position="390"/>
        <end position="409"/>
    </location>
</feature>
<dbReference type="InterPro" id="IPR050833">
    <property type="entry name" value="Poly_Biosynth_Transport"/>
</dbReference>
<evidence type="ECO:0000313" key="9">
    <source>
        <dbReference type="Proteomes" id="UP001524499"/>
    </source>
</evidence>